<name>A0A1S1Q4X0_9ACTN</name>
<keyword evidence="2" id="KW-1185">Reference proteome</keyword>
<proteinExistence type="predicted"/>
<reference evidence="2" key="1">
    <citation type="submission" date="2016-07" db="EMBL/GenBank/DDBJ databases">
        <title>Sequence Frankia sp. strain CcI1.17.</title>
        <authorList>
            <person name="Ghodhbane-Gtari F."/>
            <person name="Swanson E."/>
            <person name="Gueddou A."/>
            <person name="Morris K."/>
            <person name="Hezbri K."/>
            <person name="Ktari A."/>
            <person name="Nouioui I."/>
            <person name="Abebe-Akele F."/>
            <person name="Simpson S."/>
            <person name="Thomas K."/>
            <person name="Gtari M."/>
            <person name="Tisa L.S."/>
            <person name="Hurst S."/>
        </authorList>
    </citation>
    <scope>NUCLEOTIDE SEQUENCE [LARGE SCALE GENOMIC DNA]</scope>
    <source>
        <strain evidence="2">Cc1.17</strain>
    </source>
</reference>
<evidence type="ECO:0000313" key="2">
    <source>
        <dbReference type="Proteomes" id="UP000179627"/>
    </source>
</evidence>
<comment type="caution">
    <text evidence="1">The sequence shown here is derived from an EMBL/GenBank/DDBJ whole genome shotgun (WGS) entry which is preliminary data.</text>
</comment>
<dbReference type="Proteomes" id="UP000179627">
    <property type="component" value="Unassembled WGS sequence"/>
</dbReference>
<accession>A0A1S1Q4X0</accession>
<dbReference type="EMBL" id="MBLM01000175">
    <property type="protein sequence ID" value="OHV28629.1"/>
    <property type="molecule type" value="Genomic_DNA"/>
</dbReference>
<organism evidence="1 2">
    <name type="scientific">Parafrankia colletiae</name>
    <dbReference type="NCBI Taxonomy" id="573497"/>
    <lineage>
        <taxon>Bacteria</taxon>
        <taxon>Bacillati</taxon>
        <taxon>Actinomycetota</taxon>
        <taxon>Actinomycetes</taxon>
        <taxon>Frankiales</taxon>
        <taxon>Frankiaceae</taxon>
        <taxon>Parafrankia</taxon>
    </lineage>
</organism>
<dbReference type="AlphaFoldDB" id="A0A1S1Q4X0"/>
<sequence length="82" mass="9316">MVETVQIYVFYVTSDHVGAVVARKQATSEFDLSAAERDPKVTRVVMHARTRFRRRLGIGPHVLDQAFGGDRLPFRGEQRGEE</sequence>
<evidence type="ECO:0000313" key="1">
    <source>
        <dbReference type="EMBL" id="OHV28629.1"/>
    </source>
</evidence>
<protein>
    <submittedName>
        <fullName evidence="1">Uncharacterized protein</fullName>
    </submittedName>
</protein>
<gene>
    <name evidence="1" type="ORF">CC117_30205</name>
</gene>